<reference evidence="6" key="1">
    <citation type="submission" date="2022-11" db="UniProtKB">
        <authorList>
            <consortium name="WormBaseParasite"/>
        </authorList>
    </citation>
    <scope>IDENTIFICATION</scope>
</reference>
<keyword evidence="1" id="KW-0479">Metal-binding</keyword>
<evidence type="ECO:0000259" key="4">
    <source>
        <dbReference type="PROSITE" id="PS50157"/>
    </source>
</evidence>
<evidence type="ECO:0000256" key="2">
    <source>
        <dbReference type="SAM" id="MobiDB-lite"/>
    </source>
</evidence>
<feature type="chain" id="PRO_5037687669" evidence="3">
    <location>
        <begin position="22"/>
        <end position="862"/>
    </location>
</feature>
<sequence>MQFSYFHILLIFLLTLASVGAKRKRKTIMNEDDSDSEESCHLSHFLIRLAQFTPAVCCVWSTHARVHITSLCIRVTRDHSSLAALCRVNRALTHLRIYAVCTRRRVCAGRVRGTHARTKHLSQTPEGAEMRQQEEMNPTSATTTLGSNGLLGMNLQSPWNSLGPLVGDDGDDDTINDHTAGTKHCPTTQSVRCASTGCECKAFQPRVNAIRQCSGCSHSWVFHACSKFQNLPPFFGNSLKSDPGLIIVLFETMSMALLGCHAIPTRIKILLDRIWSSSRLQVDMTQFLLSFGWTLQDYTRGYMLTDHKGQLRDRWVSCRVEEEALIIQQFLRFLETRHLAHDMLVSLEAEKSAFPTELNLPPTAGYLFGPLPQCVAKPQETTKKEEAEVTTTVPSFSTPNLASELSTRFVAAMAAAALTSKVSFPKLPVMPPPLPPLPSTGWCGKSEGGAQISGDIGAIPELTFPPPAPAPPPPPPPLSAFAATVMDAADMTGGAFKVNERKKSLTGLFDIWNAPFDSPSDIKTTHTDCKAEAISGLDYVADFSITSTTAAAATGIGGKQQRSTRATSNRKTPASENKRQQHNNGSHFVFSECKQDTKQALNAVSPMSAPAAALILTGRNKKRVLCTTCKKSFCDKGALKIHYSAVHLREMHKCTIRGCNMWFSSRRSRNRHSANPNPRLHMTHSGKKLPDNATIVDDGSGQGVLQRSQMPSAVLNPPILSPFTKNTTPSATIMTSTTTPTAPTSPSSIPLNLSDPSLHLPPGVCQVAEVSRRQTSASSDEGGDEGIYISERGQMEDEEEEGGDIEEGESMVVGHSNHRSPATEFSASNLAQSSPSPPSSLHFGGSPPRSEEGKVTGGVLMA</sequence>
<dbReference type="InterPro" id="IPR013087">
    <property type="entry name" value="Znf_C2H2_type"/>
</dbReference>
<feature type="region of interest" description="Disordered" evidence="2">
    <location>
        <begin position="715"/>
        <end position="862"/>
    </location>
</feature>
<protein>
    <submittedName>
        <fullName evidence="6">C2H2-type domain-containing protein</fullName>
    </submittedName>
</protein>
<feature type="region of interest" description="Disordered" evidence="2">
    <location>
        <begin position="553"/>
        <end position="586"/>
    </location>
</feature>
<feature type="compositionally biased region" description="Polar residues" evidence="2">
    <location>
        <begin position="560"/>
        <end position="575"/>
    </location>
</feature>
<evidence type="ECO:0000256" key="1">
    <source>
        <dbReference type="PROSITE-ProRule" id="PRU00042"/>
    </source>
</evidence>
<organism evidence="5 6">
    <name type="scientific">Echinococcus canadensis</name>
    <dbReference type="NCBI Taxonomy" id="519352"/>
    <lineage>
        <taxon>Eukaryota</taxon>
        <taxon>Metazoa</taxon>
        <taxon>Spiralia</taxon>
        <taxon>Lophotrochozoa</taxon>
        <taxon>Platyhelminthes</taxon>
        <taxon>Cestoda</taxon>
        <taxon>Eucestoda</taxon>
        <taxon>Cyclophyllidea</taxon>
        <taxon>Taeniidae</taxon>
        <taxon>Echinococcus</taxon>
        <taxon>Echinococcus canadensis group</taxon>
    </lineage>
</organism>
<evidence type="ECO:0000256" key="3">
    <source>
        <dbReference type="SAM" id="SignalP"/>
    </source>
</evidence>
<dbReference type="GO" id="GO:0006355">
    <property type="term" value="P:regulation of DNA-templated transcription"/>
    <property type="evidence" value="ECO:0007669"/>
    <property type="project" value="TreeGrafter"/>
</dbReference>
<dbReference type="PROSITE" id="PS00028">
    <property type="entry name" value="ZINC_FINGER_C2H2_1"/>
    <property type="match status" value="1"/>
</dbReference>
<dbReference type="GO" id="GO:0008270">
    <property type="term" value="F:zinc ion binding"/>
    <property type="evidence" value="ECO:0007669"/>
    <property type="project" value="UniProtKB-KW"/>
</dbReference>
<feature type="compositionally biased region" description="Low complexity" evidence="2">
    <location>
        <begin position="727"/>
        <end position="750"/>
    </location>
</feature>
<keyword evidence="1" id="KW-0863">Zinc-finger</keyword>
<feature type="compositionally biased region" description="Low complexity" evidence="2">
    <location>
        <begin position="825"/>
        <end position="848"/>
    </location>
</feature>
<proteinExistence type="predicted"/>
<keyword evidence="3" id="KW-0732">Signal</keyword>
<dbReference type="AlphaFoldDB" id="A0A915EUP9"/>
<keyword evidence="1" id="KW-0862">Zinc</keyword>
<dbReference type="GO" id="GO:0005634">
    <property type="term" value="C:nucleus"/>
    <property type="evidence" value="ECO:0007669"/>
    <property type="project" value="TreeGrafter"/>
</dbReference>
<feature type="region of interest" description="Disordered" evidence="2">
    <location>
        <begin position="117"/>
        <end position="140"/>
    </location>
</feature>
<feature type="compositionally biased region" description="Acidic residues" evidence="2">
    <location>
        <begin position="796"/>
        <end position="809"/>
    </location>
</feature>
<dbReference type="SMART" id="SM00355">
    <property type="entry name" value="ZnF_C2H2"/>
    <property type="match status" value="2"/>
</dbReference>
<dbReference type="Proteomes" id="UP000887562">
    <property type="component" value="Unplaced"/>
</dbReference>
<dbReference type="Gene3D" id="3.30.160.60">
    <property type="entry name" value="Classic Zinc Finger"/>
    <property type="match status" value="1"/>
</dbReference>
<evidence type="ECO:0000313" key="5">
    <source>
        <dbReference type="Proteomes" id="UP000887562"/>
    </source>
</evidence>
<evidence type="ECO:0000313" key="6">
    <source>
        <dbReference type="WBParaSite" id="maker-E.canG7_contigs_0230-snap-gene-0.8-mRNA-1"/>
    </source>
</evidence>
<dbReference type="WBParaSite" id="maker-E.canG7_contigs_0230-snap-gene-0.8-mRNA-1">
    <property type="protein sequence ID" value="maker-E.canG7_contigs_0230-snap-gene-0.8-mRNA-1"/>
    <property type="gene ID" value="EcG7_07138"/>
</dbReference>
<dbReference type="PANTHER" id="PTHR15021:SF0">
    <property type="entry name" value="DISCO-RELATED, ISOFORM A-RELATED"/>
    <property type="match status" value="1"/>
</dbReference>
<keyword evidence="5" id="KW-1185">Reference proteome</keyword>
<name>A0A915EUP9_9CEST</name>
<feature type="region of interest" description="Disordered" evidence="2">
    <location>
        <begin position="667"/>
        <end position="691"/>
    </location>
</feature>
<feature type="signal peptide" evidence="3">
    <location>
        <begin position="1"/>
        <end position="21"/>
    </location>
</feature>
<dbReference type="InterPro" id="IPR040436">
    <property type="entry name" value="Disconnected-like"/>
</dbReference>
<feature type="domain" description="C2H2-type" evidence="4">
    <location>
        <begin position="624"/>
        <end position="652"/>
    </location>
</feature>
<dbReference type="PROSITE" id="PS50157">
    <property type="entry name" value="ZINC_FINGER_C2H2_2"/>
    <property type="match status" value="1"/>
</dbReference>
<dbReference type="PANTHER" id="PTHR15021">
    <property type="entry name" value="DISCONNECTED-RELATED"/>
    <property type="match status" value="1"/>
</dbReference>
<accession>A0A915EUP9</accession>